<evidence type="ECO:0000313" key="4">
    <source>
        <dbReference type="EMBL" id="KAH0577760.1"/>
    </source>
</evidence>
<dbReference type="Gene3D" id="3.40.30.10">
    <property type="entry name" value="Glutaredoxin"/>
    <property type="match status" value="1"/>
</dbReference>
<protein>
    <submittedName>
        <fullName evidence="4">FixW protein</fullName>
    </submittedName>
    <submittedName>
        <fullName evidence="3">Thioredoxin-like domain-containing protein</fullName>
    </submittedName>
</protein>
<dbReference type="Proteomes" id="UP000018208">
    <property type="component" value="Unassembled WGS sequence"/>
</dbReference>
<reference evidence="3 4" key="1">
    <citation type="journal article" date="2014" name="PLoS Genet.">
        <title>The Genome of Spironucleus salmonicida Highlights a Fish Pathogen Adapted to Fluctuating Environments.</title>
        <authorList>
            <person name="Xu F."/>
            <person name="Jerlstrom-Hultqvist J."/>
            <person name="Einarsson E."/>
            <person name="Astvaldsson A."/>
            <person name="Svard S.G."/>
            <person name="Andersson J.O."/>
        </authorList>
    </citation>
    <scope>NUCLEOTIDE SEQUENCE</scope>
    <source>
        <strain evidence="4">ATCC 50377</strain>
    </source>
</reference>
<sequence length="164" mass="18882">MLQQWKAFLFSFLAFVSIKAYLATKKQDTTNFLGTQVPNLSSLKYLTNTQFSLEDKYLMLEAFATWCPPCKQQIPHLSKLQKQFNRVQIISVSQEKEEVVSKFISSQPQMQEYTVAIDQDSTIQKFMTSQSVRGIPHCWIFNKGGHQIYSGHPSQVDSFITTLE</sequence>
<dbReference type="InterPro" id="IPR013766">
    <property type="entry name" value="Thioredoxin_domain"/>
</dbReference>
<dbReference type="VEuPathDB" id="GiardiaDB:SS50377_21114"/>
<dbReference type="InterPro" id="IPR036249">
    <property type="entry name" value="Thioredoxin-like_sf"/>
</dbReference>
<keyword evidence="5" id="KW-1185">Reference proteome</keyword>
<dbReference type="GO" id="GO:0016491">
    <property type="term" value="F:oxidoreductase activity"/>
    <property type="evidence" value="ECO:0007669"/>
    <property type="project" value="InterPro"/>
</dbReference>
<organism evidence="3">
    <name type="scientific">Spironucleus salmonicida</name>
    <dbReference type="NCBI Taxonomy" id="348837"/>
    <lineage>
        <taxon>Eukaryota</taxon>
        <taxon>Metamonada</taxon>
        <taxon>Diplomonadida</taxon>
        <taxon>Hexamitidae</taxon>
        <taxon>Hexamitinae</taxon>
        <taxon>Spironucleus</taxon>
    </lineage>
</organism>
<feature type="signal peptide" evidence="1">
    <location>
        <begin position="1"/>
        <end position="20"/>
    </location>
</feature>
<feature type="chain" id="PRO_5004749052" evidence="1">
    <location>
        <begin position="21"/>
        <end position="164"/>
    </location>
</feature>
<evidence type="ECO:0000313" key="3">
    <source>
        <dbReference type="EMBL" id="EST43895.1"/>
    </source>
</evidence>
<dbReference type="Pfam" id="PF00578">
    <property type="entry name" value="AhpC-TSA"/>
    <property type="match status" value="1"/>
</dbReference>
<dbReference type="SUPFAM" id="SSF52833">
    <property type="entry name" value="Thioredoxin-like"/>
    <property type="match status" value="1"/>
</dbReference>
<dbReference type="EMBL" id="AUWU02000001">
    <property type="protein sequence ID" value="KAH0577760.1"/>
    <property type="molecule type" value="Genomic_DNA"/>
</dbReference>
<evidence type="ECO:0000256" key="1">
    <source>
        <dbReference type="SAM" id="SignalP"/>
    </source>
</evidence>
<evidence type="ECO:0000259" key="2">
    <source>
        <dbReference type="PROSITE" id="PS51352"/>
    </source>
</evidence>
<keyword evidence="1" id="KW-0732">Signal</keyword>
<dbReference type="CDD" id="cd02966">
    <property type="entry name" value="TlpA_like_family"/>
    <property type="match status" value="1"/>
</dbReference>
<dbReference type="GO" id="GO:0016209">
    <property type="term" value="F:antioxidant activity"/>
    <property type="evidence" value="ECO:0007669"/>
    <property type="project" value="InterPro"/>
</dbReference>
<dbReference type="EMBL" id="KI546130">
    <property type="protein sequence ID" value="EST43895.1"/>
    <property type="molecule type" value="Genomic_DNA"/>
</dbReference>
<dbReference type="OrthoDB" id="2121326at2759"/>
<dbReference type="InterPro" id="IPR000866">
    <property type="entry name" value="AhpC/TSA"/>
</dbReference>
<dbReference type="AlphaFoldDB" id="V6LH61"/>
<proteinExistence type="predicted"/>
<feature type="domain" description="Thioredoxin" evidence="2">
    <location>
        <begin position="31"/>
        <end position="164"/>
    </location>
</feature>
<accession>V6LH61</accession>
<dbReference type="PANTHER" id="PTHR42852:SF18">
    <property type="entry name" value="CHROMOSOME UNDETERMINED SCAFFOLD_47, WHOLE GENOME SHOTGUN SEQUENCE"/>
    <property type="match status" value="1"/>
</dbReference>
<dbReference type="PROSITE" id="PS51352">
    <property type="entry name" value="THIOREDOXIN_2"/>
    <property type="match status" value="1"/>
</dbReference>
<gene>
    <name evidence="3" type="ORF">SS50377_16195</name>
    <name evidence="4" type="ORF">SS50377_21114</name>
</gene>
<dbReference type="PANTHER" id="PTHR42852">
    <property type="entry name" value="THIOL:DISULFIDE INTERCHANGE PROTEIN DSBE"/>
    <property type="match status" value="1"/>
</dbReference>
<name>V6LH61_9EUKA</name>
<evidence type="ECO:0000313" key="5">
    <source>
        <dbReference type="Proteomes" id="UP000018208"/>
    </source>
</evidence>
<dbReference type="InterPro" id="IPR050553">
    <property type="entry name" value="Thioredoxin_ResA/DsbE_sf"/>
</dbReference>
<reference evidence="4" key="2">
    <citation type="submission" date="2020-12" db="EMBL/GenBank/DDBJ databases">
        <title>New Spironucleus salmonicida genome in near-complete chromosomes.</title>
        <authorList>
            <person name="Xu F."/>
            <person name="Kurt Z."/>
            <person name="Jimenez-Gonzalez A."/>
            <person name="Astvaldsson A."/>
            <person name="Andersson J.O."/>
            <person name="Svard S.G."/>
        </authorList>
    </citation>
    <scope>NUCLEOTIDE SEQUENCE</scope>
    <source>
        <strain evidence="4">ATCC 50377</strain>
    </source>
</reference>